<dbReference type="InterPro" id="IPR046349">
    <property type="entry name" value="C1-like_sf"/>
</dbReference>
<keyword evidence="3" id="KW-0862">Zinc</keyword>
<evidence type="ECO:0000256" key="4">
    <source>
        <dbReference type="PROSITE-ProRule" id="PRU00175"/>
    </source>
</evidence>
<dbReference type="InterPro" id="IPR017907">
    <property type="entry name" value="Znf_RING_CS"/>
</dbReference>
<dbReference type="SMART" id="SM00184">
    <property type="entry name" value="RING"/>
    <property type="match status" value="1"/>
</dbReference>
<accession>A0AAU9JWB7</accession>
<dbReference type="InterPro" id="IPR013083">
    <property type="entry name" value="Znf_RING/FYVE/PHD"/>
</dbReference>
<dbReference type="Proteomes" id="UP001162131">
    <property type="component" value="Unassembled WGS sequence"/>
</dbReference>
<dbReference type="AlphaFoldDB" id="A0AAU9JWB7"/>
<name>A0AAU9JWB7_9CILI</name>
<dbReference type="GO" id="GO:0016567">
    <property type="term" value="P:protein ubiquitination"/>
    <property type="evidence" value="ECO:0007669"/>
    <property type="project" value="TreeGrafter"/>
</dbReference>
<dbReference type="EMBL" id="CAJZBQ010000044">
    <property type="protein sequence ID" value="CAG9327713.1"/>
    <property type="molecule type" value="Genomic_DNA"/>
</dbReference>
<evidence type="ECO:0000256" key="2">
    <source>
        <dbReference type="ARBA" id="ARBA00022771"/>
    </source>
</evidence>
<dbReference type="GO" id="GO:0061630">
    <property type="term" value="F:ubiquitin protein ligase activity"/>
    <property type="evidence" value="ECO:0007669"/>
    <property type="project" value="TreeGrafter"/>
</dbReference>
<evidence type="ECO:0000256" key="1">
    <source>
        <dbReference type="ARBA" id="ARBA00022723"/>
    </source>
</evidence>
<gene>
    <name evidence="6" type="ORF">BSTOLATCC_MIC44341</name>
</gene>
<reference evidence="6" key="1">
    <citation type="submission" date="2021-09" db="EMBL/GenBank/DDBJ databases">
        <authorList>
            <consortium name="AG Swart"/>
            <person name="Singh M."/>
            <person name="Singh A."/>
            <person name="Seah K."/>
            <person name="Emmerich C."/>
        </authorList>
    </citation>
    <scope>NUCLEOTIDE SEQUENCE</scope>
    <source>
        <strain evidence="6">ATCC30299</strain>
    </source>
</reference>
<dbReference type="PROSITE" id="PS00518">
    <property type="entry name" value="ZF_RING_1"/>
    <property type="match status" value="1"/>
</dbReference>
<dbReference type="SUPFAM" id="SSF57889">
    <property type="entry name" value="Cysteine-rich domain"/>
    <property type="match status" value="1"/>
</dbReference>
<keyword evidence="1" id="KW-0479">Metal-binding</keyword>
<dbReference type="InterPro" id="IPR027370">
    <property type="entry name" value="Znf-RING_euk"/>
</dbReference>
<evidence type="ECO:0000256" key="3">
    <source>
        <dbReference type="ARBA" id="ARBA00022833"/>
    </source>
</evidence>
<dbReference type="InterPro" id="IPR051435">
    <property type="entry name" value="RING_finger_E3_ubiq-ligases"/>
</dbReference>
<dbReference type="PANTHER" id="PTHR22791:SF34">
    <property type="entry name" value="RING-TYPE DOMAIN-CONTAINING PROTEIN"/>
    <property type="match status" value="1"/>
</dbReference>
<evidence type="ECO:0000259" key="5">
    <source>
        <dbReference type="PROSITE" id="PS50089"/>
    </source>
</evidence>
<dbReference type="PANTHER" id="PTHR22791">
    <property type="entry name" value="RING-TYPE DOMAIN-CONTAINING PROTEIN"/>
    <property type="match status" value="1"/>
</dbReference>
<protein>
    <recommendedName>
        <fullName evidence="5">RING-type domain-containing protein</fullName>
    </recommendedName>
</protein>
<evidence type="ECO:0000313" key="7">
    <source>
        <dbReference type="Proteomes" id="UP001162131"/>
    </source>
</evidence>
<dbReference type="PROSITE" id="PS50089">
    <property type="entry name" value="ZF_RING_2"/>
    <property type="match status" value="1"/>
</dbReference>
<dbReference type="SUPFAM" id="SSF57850">
    <property type="entry name" value="RING/U-box"/>
    <property type="match status" value="1"/>
</dbReference>
<dbReference type="Pfam" id="PF13445">
    <property type="entry name" value="zf-RING_UBOX"/>
    <property type="match status" value="1"/>
</dbReference>
<feature type="domain" description="RING-type" evidence="5">
    <location>
        <begin position="3"/>
        <end position="46"/>
    </location>
</feature>
<dbReference type="InterPro" id="IPR001841">
    <property type="entry name" value="Znf_RING"/>
</dbReference>
<dbReference type="Gene3D" id="3.30.40.10">
    <property type="entry name" value="Zinc/RING finger domain, C3HC4 (zinc finger)"/>
    <property type="match status" value="1"/>
</dbReference>
<evidence type="ECO:0000313" key="6">
    <source>
        <dbReference type="EMBL" id="CAG9327713.1"/>
    </source>
</evidence>
<comment type="caution">
    <text evidence="6">The sequence shown here is derived from an EMBL/GenBank/DDBJ whole genome shotgun (WGS) entry which is preliminary data.</text>
</comment>
<dbReference type="GO" id="GO:0008270">
    <property type="term" value="F:zinc ion binding"/>
    <property type="evidence" value="ECO:0007669"/>
    <property type="project" value="UniProtKB-KW"/>
</dbReference>
<keyword evidence="2 4" id="KW-0863">Zinc-finger</keyword>
<keyword evidence="7" id="KW-1185">Reference proteome</keyword>
<organism evidence="6 7">
    <name type="scientific">Blepharisma stoltei</name>
    <dbReference type="NCBI Taxonomy" id="1481888"/>
    <lineage>
        <taxon>Eukaryota</taxon>
        <taxon>Sar</taxon>
        <taxon>Alveolata</taxon>
        <taxon>Ciliophora</taxon>
        <taxon>Postciliodesmatophora</taxon>
        <taxon>Heterotrichea</taxon>
        <taxon>Heterotrichida</taxon>
        <taxon>Blepharismidae</taxon>
        <taxon>Blepharisma</taxon>
    </lineage>
</organism>
<sequence length="271" mass="31714">MECEICLEEFNLQANLPMVITCGHTLCRLCLRLIFNTENIICPFCREDIEKPLYEIKPNYSLLSLIDKPNSNPSPKNKNIHIRLELPWKLFWTTRYIVCENNHELTWVRHPEPKSCDVCYRAIDYGSFYCDQCNFSICECCENKVLREHFKISCPGEHKLQSKFCYYEDPSYCDSCGITIGGICKGCDMCDFDLCFNCLNQLKNSIVKGVFMGYKKLKWTARPYNITWNGISQSFICNVCECEYWNIGSFHYRDNENNDDLDVCILCSNFC</sequence>
<proteinExistence type="predicted"/>